<dbReference type="InterPro" id="IPR011250">
    <property type="entry name" value="OMP/PagP_B-barrel"/>
</dbReference>
<sequence length="197" mass="22348">MERLIRQAAFIFLIFTSTTSHAQWFDGVMVSGGQDFHSNAHLNSYRIALTRDWNSRWFNEGDWHVGGYFDLSVNHWKSRLSDGPGTSVKGKDSISALAFSPVFRITRNSPWFGTFTPFAEAGIGLSMLSGSRLKAKNNDSVDLGIKLQFEDRIGLGFSFGDRQQYSVVLRAFHYSNANFHKENDGFNLQELAFGWKF</sequence>
<accession>A0ABT0PL98</accession>
<dbReference type="PIRSF" id="PIRSF029681">
    <property type="entry name" value="PagL"/>
    <property type="match status" value="1"/>
</dbReference>
<comment type="catalytic activity">
    <reaction evidence="1">
        <text>a 3-(acyloxy)acyl derivative of bacterial toxin + H2O = a 3-hydroxyacyl derivative of bacterial toxin + a fatty acid + H(+)</text>
        <dbReference type="Rhea" id="RHEA:12032"/>
        <dbReference type="ChEBI" id="CHEBI:15377"/>
        <dbReference type="ChEBI" id="CHEBI:15378"/>
        <dbReference type="ChEBI" id="CHEBI:28868"/>
        <dbReference type="ChEBI" id="CHEBI:136853"/>
        <dbReference type="ChEBI" id="CHEBI:140675"/>
        <dbReference type="EC" id="3.1.1.77"/>
    </reaction>
</comment>
<dbReference type="RefSeq" id="WP_249700653.1">
    <property type="nucleotide sequence ID" value="NZ_JAMFLX010000021.1"/>
</dbReference>
<comment type="subunit">
    <text evidence="1">Homodimer.</text>
</comment>
<feature type="chain" id="PRO_5045721196" description="Lipid A deacylase" evidence="2">
    <location>
        <begin position="23"/>
        <end position="197"/>
    </location>
</feature>
<comment type="subcellular location">
    <subcellularLocation>
        <location evidence="1">Cell outer membrane</location>
        <topology evidence="1">Multi-pass membrane protein</topology>
    </subcellularLocation>
</comment>
<dbReference type="SUPFAM" id="SSF56925">
    <property type="entry name" value="OMPA-like"/>
    <property type="match status" value="1"/>
</dbReference>
<keyword evidence="2" id="KW-0732">Signal</keyword>
<evidence type="ECO:0000313" key="4">
    <source>
        <dbReference type="Proteomes" id="UP001203338"/>
    </source>
</evidence>
<name>A0ABT0PL98_9GAMM</name>
<keyword evidence="4" id="KW-1185">Reference proteome</keyword>
<evidence type="ECO:0000256" key="2">
    <source>
        <dbReference type="SAM" id="SignalP"/>
    </source>
</evidence>
<keyword evidence="1" id="KW-0998">Cell outer membrane</keyword>
<protein>
    <recommendedName>
        <fullName evidence="1">Lipid A deacylase</fullName>
        <ecNumber evidence="1">3.1.1.77</ecNumber>
    </recommendedName>
    <alternativeName>
        <fullName evidence="1">LPS 3-O-deacylase</fullName>
    </alternativeName>
    <alternativeName>
        <fullName evidence="1">Outer membrane enzyme</fullName>
    </alternativeName>
</protein>
<dbReference type="Proteomes" id="UP001203338">
    <property type="component" value="Unassembled WGS sequence"/>
</dbReference>
<evidence type="ECO:0000256" key="1">
    <source>
        <dbReference type="PIRNR" id="PIRNR029681"/>
    </source>
</evidence>
<dbReference type="EMBL" id="JAMFLX010000021">
    <property type="protein sequence ID" value="MCL6271213.1"/>
    <property type="molecule type" value="Genomic_DNA"/>
</dbReference>
<comment type="function">
    <text evidence="1">Has lipid A 3-O-deacylase activity. Hydrolyzes the ester bond at the 3 position of lipid A, a bioactive component of lipopolysaccharide (LPS), thereby releasing the primary fatty acyl moiety.</text>
</comment>
<organism evidence="3 4">
    <name type="scientific">Parendozoicomonas callyspongiae</name>
    <dbReference type="NCBI Taxonomy" id="2942213"/>
    <lineage>
        <taxon>Bacteria</taxon>
        <taxon>Pseudomonadati</taxon>
        <taxon>Pseudomonadota</taxon>
        <taxon>Gammaproteobacteria</taxon>
        <taxon>Oceanospirillales</taxon>
        <taxon>Endozoicomonadaceae</taxon>
        <taxon>Parendozoicomonas</taxon>
    </lineage>
</organism>
<keyword evidence="1 3" id="KW-0378">Hydrolase</keyword>
<keyword evidence="1" id="KW-0472">Membrane</keyword>
<dbReference type="Gene3D" id="2.40.160.20">
    <property type="match status" value="1"/>
</dbReference>
<gene>
    <name evidence="3" type="ORF">M3P05_14905</name>
</gene>
<comment type="similarity">
    <text evidence="1">Belongs to the PagL family.</text>
</comment>
<proteinExistence type="inferred from homology"/>
<reference evidence="3 4" key="1">
    <citation type="submission" date="2022-05" db="EMBL/GenBank/DDBJ databases">
        <authorList>
            <person name="Park J.-S."/>
        </authorList>
    </citation>
    <scope>NUCLEOTIDE SEQUENCE [LARGE SCALE GENOMIC DNA]</scope>
    <source>
        <strain evidence="3 4">2012CJ34-2</strain>
    </source>
</reference>
<dbReference type="GO" id="GO:0016787">
    <property type="term" value="F:hydrolase activity"/>
    <property type="evidence" value="ECO:0007669"/>
    <property type="project" value="UniProtKB-KW"/>
</dbReference>
<dbReference type="InterPro" id="IPR018550">
    <property type="entry name" value="Lipid-A_deacylase-rel"/>
</dbReference>
<dbReference type="EC" id="3.1.1.77" evidence="1"/>
<comment type="caution">
    <text evidence="3">The sequence shown here is derived from an EMBL/GenBank/DDBJ whole genome shotgun (WGS) entry which is preliminary data.</text>
</comment>
<evidence type="ECO:0000313" key="3">
    <source>
        <dbReference type="EMBL" id="MCL6271213.1"/>
    </source>
</evidence>
<feature type="signal peptide" evidence="2">
    <location>
        <begin position="1"/>
        <end position="22"/>
    </location>
</feature>
<dbReference type="Pfam" id="PF09411">
    <property type="entry name" value="PagL"/>
    <property type="match status" value="1"/>
</dbReference>